<dbReference type="eggNOG" id="COG3306">
    <property type="taxonomic scope" value="Bacteria"/>
</dbReference>
<evidence type="ECO:0000313" key="2">
    <source>
        <dbReference type="EMBL" id="CDG38751.1"/>
    </source>
</evidence>
<name>A0A060QHP0_9PROT</name>
<comment type="caution">
    <text evidence="2">The sequence shown here is derived from an EMBL/GenBank/DDBJ whole genome shotgun (WGS) entry which is preliminary data.</text>
</comment>
<dbReference type="Pfam" id="PF01755">
    <property type="entry name" value="Glyco_transf_25"/>
    <property type="match status" value="1"/>
</dbReference>
<accession>A0A060QHP0</accession>
<proteinExistence type="predicted"/>
<dbReference type="InterPro" id="IPR002654">
    <property type="entry name" value="Glyco_trans_25"/>
</dbReference>
<evidence type="ECO:0000259" key="1">
    <source>
        <dbReference type="Pfam" id="PF01755"/>
    </source>
</evidence>
<dbReference type="GO" id="GO:0016740">
    <property type="term" value="F:transferase activity"/>
    <property type="evidence" value="ECO:0007669"/>
    <property type="project" value="UniProtKB-KW"/>
</dbReference>
<dbReference type="AlphaFoldDB" id="A0A060QHP0"/>
<dbReference type="RefSeq" id="WP_023979616.1">
    <property type="nucleotide sequence ID" value="NZ_CBLX010000004.1"/>
</dbReference>
<dbReference type="EMBL" id="CBLX010000004">
    <property type="protein sequence ID" value="CDG38751.1"/>
    <property type="molecule type" value="Genomic_DNA"/>
</dbReference>
<reference evidence="2 3" key="1">
    <citation type="journal article" date="2014" name="Genome Biol. Evol.">
        <title>Acetic acid bacteria genomes reveal functional traits for adaptation to life in insect guts.</title>
        <authorList>
            <person name="Chouaia B."/>
            <person name="Gaiarsa S."/>
            <person name="Crotti E."/>
            <person name="Comandatore F."/>
            <person name="Degli Esposti M."/>
            <person name="Ricci I."/>
            <person name="Alma A."/>
            <person name="Favia G."/>
            <person name="Bandi C."/>
            <person name="Daffonchio D."/>
        </authorList>
    </citation>
    <scope>NUCLEOTIDE SEQUENCE [LARGE SCALE GENOMIC DNA]</scope>
    <source>
        <strain evidence="2 3">SF2.1</strain>
    </source>
</reference>
<protein>
    <submittedName>
        <fullName evidence="2">Glycosyltransferase involved in LPS biosynthesis</fullName>
    </submittedName>
</protein>
<feature type="domain" description="Glycosyl transferase family 25" evidence="1">
    <location>
        <begin position="59"/>
        <end position="185"/>
    </location>
</feature>
<sequence>MRRVVINRACDTERLQAFRLANAHMPDIERVEGTEGRDIPLASLVERGMADAGLVYKPGAIGAALSHLGLWSLAAHQNEALMIFEDDALLCRNFEAESARLIATLPPEWDVVLLGYNFNAPITIDALPGVTRSVITFDERRMQKNAASFGAQDRQSVAYRLLQAFGLCAYVVSPKGARRLLECCLPLRAQEYQQLGLDRMVRNVGIDVVTSYYFSQLEAYGAFPPLALSPNDKTISTISPRVTGRLV</sequence>
<dbReference type="Proteomes" id="UP000027583">
    <property type="component" value="Unassembled WGS sequence"/>
</dbReference>
<reference evidence="2 3" key="2">
    <citation type="journal article" date="2014" name="PLoS ONE">
        <title>Evolution of mitochondria reconstructed from the energy metabolism of living bacteria.</title>
        <authorList>
            <person name="Degli Esposti M."/>
            <person name="Chouaia B."/>
            <person name="Comandatore F."/>
            <person name="Crotti E."/>
            <person name="Sassera D."/>
            <person name="Lievens P.M."/>
            <person name="Daffonchio D."/>
            <person name="Bandi C."/>
        </authorList>
    </citation>
    <scope>NUCLEOTIDE SEQUENCE [LARGE SCALE GENOMIC DNA]</scope>
    <source>
        <strain evidence="2 3">SF2.1</strain>
    </source>
</reference>
<evidence type="ECO:0000313" key="3">
    <source>
        <dbReference type="Proteomes" id="UP000027583"/>
    </source>
</evidence>
<gene>
    <name evidence="2" type="ORF">ASAP_0706</name>
</gene>
<organism evidence="2 3">
    <name type="scientific">Asaia bogorensis</name>
    <dbReference type="NCBI Taxonomy" id="91915"/>
    <lineage>
        <taxon>Bacteria</taxon>
        <taxon>Pseudomonadati</taxon>
        <taxon>Pseudomonadota</taxon>
        <taxon>Alphaproteobacteria</taxon>
        <taxon>Acetobacterales</taxon>
        <taxon>Acetobacteraceae</taxon>
        <taxon>Asaia</taxon>
    </lineage>
</organism>